<dbReference type="InterPro" id="IPR018320">
    <property type="entry name" value="DNA_polymerase_1"/>
</dbReference>
<name>A0A1M6LE37_9CLOT</name>
<dbReference type="GO" id="GO:0003677">
    <property type="term" value="F:DNA binding"/>
    <property type="evidence" value="ECO:0007669"/>
    <property type="project" value="UniProtKB-UniRule"/>
</dbReference>
<dbReference type="SMART" id="SM00279">
    <property type="entry name" value="HhH2"/>
    <property type="match status" value="1"/>
</dbReference>
<gene>
    <name evidence="16" type="primary">polA</name>
    <name evidence="19" type="ORF">SAMN02745248_00726</name>
</gene>
<accession>A0A1M6LE37</accession>
<dbReference type="CDD" id="cd08637">
    <property type="entry name" value="DNA_pol_A_pol_I_C"/>
    <property type="match status" value="1"/>
</dbReference>
<dbReference type="PANTHER" id="PTHR10133:SF27">
    <property type="entry name" value="DNA POLYMERASE NU"/>
    <property type="match status" value="1"/>
</dbReference>
<dbReference type="Pfam" id="PF00476">
    <property type="entry name" value="DNA_pol_A"/>
    <property type="match status" value="1"/>
</dbReference>
<dbReference type="NCBIfam" id="TIGR00593">
    <property type="entry name" value="pola"/>
    <property type="match status" value="1"/>
</dbReference>
<dbReference type="Gene3D" id="3.30.420.10">
    <property type="entry name" value="Ribonuclease H-like superfamily/Ribonuclease H"/>
    <property type="match status" value="1"/>
</dbReference>
<keyword evidence="8 16" id="KW-0227">DNA damage</keyword>
<comment type="subunit">
    <text evidence="16">Single-chain monomer with multiple functions.</text>
</comment>
<dbReference type="NCBIfam" id="NF004397">
    <property type="entry name" value="PRK05755.1"/>
    <property type="match status" value="1"/>
</dbReference>
<evidence type="ECO:0000313" key="20">
    <source>
        <dbReference type="Proteomes" id="UP000183952"/>
    </source>
</evidence>
<dbReference type="GO" id="GO:0008409">
    <property type="term" value="F:5'-3' exonuclease activity"/>
    <property type="evidence" value="ECO:0007669"/>
    <property type="project" value="UniProtKB-UniRule"/>
</dbReference>
<feature type="domain" description="DNA-directed DNA polymerase family A palm" evidence="18">
    <location>
        <begin position="635"/>
        <end position="841"/>
    </location>
</feature>
<dbReference type="Gene3D" id="1.10.150.20">
    <property type="entry name" value="5' to 3' exonuclease, C-terminal subdomain"/>
    <property type="match status" value="2"/>
</dbReference>
<dbReference type="GO" id="GO:0006261">
    <property type="term" value="P:DNA-templated DNA replication"/>
    <property type="evidence" value="ECO:0007669"/>
    <property type="project" value="UniProtKB-UniRule"/>
</dbReference>
<dbReference type="InterPro" id="IPR001098">
    <property type="entry name" value="DNA-dir_DNA_pol_A_palm_dom"/>
</dbReference>
<dbReference type="InterPro" id="IPR020045">
    <property type="entry name" value="DNA_polI_H3TH"/>
</dbReference>
<keyword evidence="10 16" id="KW-0269">Exonuclease</keyword>
<dbReference type="InterPro" id="IPR020046">
    <property type="entry name" value="5-3_exonucl_a-hlix_arch_N"/>
</dbReference>
<dbReference type="FunFam" id="1.10.150.20:FF:000002">
    <property type="entry name" value="DNA polymerase I"/>
    <property type="match status" value="1"/>
</dbReference>
<evidence type="ECO:0000256" key="5">
    <source>
        <dbReference type="ARBA" id="ARBA00022695"/>
    </source>
</evidence>
<evidence type="ECO:0000256" key="16">
    <source>
        <dbReference type="RuleBase" id="RU004460"/>
    </source>
</evidence>
<dbReference type="SUPFAM" id="SSF56672">
    <property type="entry name" value="DNA/RNA polymerases"/>
    <property type="match status" value="1"/>
</dbReference>
<dbReference type="SUPFAM" id="SSF88723">
    <property type="entry name" value="PIN domain-like"/>
    <property type="match status" value="1"/>
</dbReference>
<evidence type="ECO:0000313" key="19">
    <source>
        <dbReference type="EMBL" id="SHJ69436.1"/>
    </source>
</evidence>
<keyword evidence="9 16" id="KW-0378">Hydrolase</keyword>
<comment type="function">
    <text evidence="16">In addition to polymerase activity, this DNA polymerase exhibits 5'-3' exonuclease activity.</text>
</comment>
<sequence length="877" mass="100307">MDKDRLVILDGSSLLYRAFFAMPDLTNSEGIHTNAIYGFINMVFKIKKEFQTEHIVAAFDRKAPTFRHLQYDEYKAGRKKMPEELSQQIPYLKEFLKLYGIKLFEMDGFEADDLIGTLSVFAEKNGMEVFVVTGDRDALQLATDNVKIVINKKGITDTVIYDRQKIEDELGVTPKEFIDVKGLMGDKSDNIKGVPGIGEKTAYKLIQEYKSVENVLQNIDNLKGNKLKENLREYSEQAIFSKKLATIVTEVPVELDESDIKPNIPKDLQGIQKLFAQLQFKTLYSKVPETTEDTQHKVEKEDIVEKEATAEKRHCSVMNVSNGEELKKVKIDNEKPLYLLYTASTYSVLSQLKIINVVLMQGDKVYDINMEFLQGEDVNELLNNINKCKKVVVHSAKVFYNFMRLNGLEPNLMDFDTEIAAYLIDPGKKEYEINSLTESFCHLALDSKDKTESILYMETVEEKLKEHIEQLDMKDLLYNVELPLTLVISSMECEGFRINREMLNSLGRKFSSELTETASAIYKEAGEEFNINSPKQLGKILFEKLDLPVIKKTKTGYSTNAEVLEELQGQHEIIDKITYFRQLSKLYSTYVEGLTAVIDSDDKIHSNFNQAVTTTGRLSSTEPNLQNIPIKYEMGREIRKVFVPEENSVILSADYSQIELRVLAHISNDENMINAYKNSEDIHSLTASEAFKIPMDQVTKEMRSNAKAINFGIVYGIGDFSLSKDLKISRKEAKHYIDAYFNRYPGVKSYLNDIVLQCKEEGYVTTILNRRRNIPEINSSKKIIVAMGERLAMNTPIQGSAADIIKLAMIKVFNRLKELKLKSRLILQVHDELILNVLNEELEIVKDVVKKEMESAVKMRVPMEVDINMGENWYEAK</sequence>
<organism evidence="19 20">
    <name type="scientific">Hathewaya proteolytica DSM 3090</name>
    <dbReference type="NCBI Taxonomy" id="1121331"/>
    <lineage>
        <taxon>Bacteria</taxon>
        <taxon>Bacillati</taxon>
        <taxon>Bacillota</taxon>
        <taxon>Clostridia</taxon>
        <taxon>Eubacteriales</taxon>
        <taxon>Clostridiaceae</taxon>
        <taxon>Hathewaya</taxon>
    </lineage>
</organism>
<dbReference type="FunFam" id="1.20.1060.10:FF:000001">
    <property type="entry name" value="DNA polymerase I"/>
    <property type="match status" value="1"/>
</dbReference>
<keyword evidence="20" id="KW-1185">Reference proteome</keyword>
<comment type="catalytic activity">
    <reaction evidence="14 16">
        <text>DNA(n) + a 2'-deoxyribonucleoside 5'-triphosphate = DNA(n+1) + diphosphate</text>
        <dbReference type="Rhea" id="RHEA:22508"/>
        <dbReference type="Rhea" id="RHEA-COMP:17339"/>
        <dbReference type="Rhea" id="RHEA-COMP:17340"/>
        <dbReference type="ChEBI" id="CHEBI:33019"/>
        <dbReference type="ChEBI" id="CHEBI:61560"/>
        <dbReference type="ChEBI" id="CHEBI:173112"/>
        <dbReference type="EC" id="2.7.7.7"/>
    </reaction>
</comment>
<dbReference type="CDD" id="cd09859">
    <property type="entry name" value="PIN_53EXO"/>
    <property type="match status" value="1"/>
</dbReference>
<keyword evidence="12 16" id="KW-0238">DNA-binding</keyword>
<dbReference type="SUPFAM" id="SSF47807">
    <property type="entry name" value="5' to 3' exonuclease, C-terminal subdomain"/>
    <property type="match status" value="1"/>
</dbReference>
<evidence type="ECO:0000256" key="12">
    <source>
        <dbReference type="ARBA" id="ARBA00023125"/>
    </source>
</evidence>
<dbReference type="InterPro" id="IPR029060">
    <property type="entry name" value="PIN-like_dom_sf"/>
</dbReference>
<evidence type="ECO:0000256" key="15">
    <source>
        <dbReference type="NCBIfam" id="TIGR00593"/>
    </source>
</evidence>
<protein>
    <recommendedName>
        <fullName evidence="3 15">DNA polymerase I</fullName>
        <ecNumber evidence="2 15">2.7.7.7</ecNumber>
    </recommendedName>
</protein>
<dbReference type="EMBL" id="FRAD01000005">
    <property type="protein sequence ID" value="SHJ69436.1"/>
    <property type="molecule type" value="Genomic_DNA"/>
</dbReference>
<keyword evidence="6 16" id="KW-0235">DNA replication</keyword>
<keyword evidence="4 16" id="KW-0808">Transferase</keyword>
<dbReference type="FunFam" id="3.40.50.1010:FF:000001">
    <property type="entry name" value="DNA polymerase I"/>
    <property type="match status" value="1"/>
</dbReference>
<dbReference type="GO" id="GO:0003887">
    <property type="term" value="F:DNA-directed DNA polymerase activity"/>
    <property type="evidence" value="ECO:0007669"/>
    <property type="project" value="UniProtKB-UniRule"/>
</dbReference>
<dbReference type="InterPro" id="IPR036397">
    <property type="entry name" value="RNaseH_sf"/>
</dbReference>
<evidence type="ECO:0000256" key="10">
    <source>
        <dbReference type="ARBA" id="ARBA00022839"/>
    </source>
</evidence>
<evidence type="ECO:0000256" key="2">
    <source>
        <dbReference type="ARBA" id="ARBA00012417"/>
    </source>
</evidence>
<dbReference type="InterPro" id="IPR019760">
    <property type="entry name" value="DNA-dir_DNA_pol_A_CS"/>
</dbReference>
<dbReference type="Gene3D" id="1.20.1060.10">
    <property type="entry name" value="Taq DNA Polymerase, Chain T, domain 4"/>
    <property type="match status" value="1"/>
</dbReference>
<dbReference type="FunFam" id="1.10.150.20:FF:000003">
    <property type="entry name" value="DNA polymerase I"/>
    <property type="match status" value="1"/>
</dbReference>
<reference evidence="19 20" key="1">
    <citation type="submission" date="2016-11" db="EMBL/GenBank/DDBJ databases">
        <authorList>
            <person name="Jaros S."/>
            <person name="Januszkiewicz K."/>
            <person name="Wedrychowicz H."/>
        </authorList>
    </citation>
    <scope>NUCLEOTIDE SEQUENCE [LARGE SCALE GENOMIC DNA]</scope>
    <source>
        <strain evidence="19 20">DSM 3090</strain>
    </source>
</reference>
<evidence type="ECO:0000259" key="18">
    <source>
        <dbReference type="SMART" id="SM00482"/>
    </source>
</evidence>
<dbReference type="EC" id="2.7.7.7" evidence="2 15"/>
<dbReference type="Pfam" id="PF02739">
    <property type="entry name" value="5_3_exonuc_N"/>
    <property type="match status" value="1"/>
</dbReference>
<dbReference type="AlphaFoldDB" id="A0A1M6LE37"/>
<keyword evidence="11 16" id="KW-0239">DNA-directed DNA polymerase</keyword>
<evidence type="ECO:0000256" key="13">
    <source>
        <dbReference type="ARBA" id="ARBA00023204"/>
    </source>
</evidence>
<dbReference type="Proteomes" id="UP000183952">
    <property type="component" value="Unassembled WGS sequence"/>
</dbReference>
<dbReference type="SUPFAM" id="SSF53098">
    <property type="entry name" value="Ribonuclease H-like"/>
    <property type="match status" value="1"/>
</dbReference>
<evidence type="ECO:0000256" key="4">
    <source>
        <dbReference type="ARBA" id="ARBA00022679"/>
    </source>
</evidence>
<dbReference type="InterPro" id="IPR012337">
    <property type="entry name" value="RNaseH-like_sf"/>
</dbReference>
<dbReference type="OrthoDB" id="9806424at2"/>
<comment type="similarity">
    <text evidence="1 16">Belongs to the DNA polymerase type-A family.</text>
</comment>
<evidence type="ECO:0000256" key="11">
    <source>
        <dbReference type="ARBA" id="ARBA00022932"/>
    </source>
</evidence>
<dbReference type="Gene3D" id="3.40.50.1010">
    <property type="entry name" value="5'-nuclease"/>
    <property type="match status" value="1"/>
</dbReference>
<dbReference type="InterPro" id="IPR002298">
    <property type="entry name" value="DNA_polymerase_A"/>
</dbReference>
<dbReference type="PROSITE" id="PS00447">
    <property type="entry name" value="DNA_POLYMERASE_A"/>
    <property type="match status" value="1"/>
</dbReference>
<evidence type="ECO:0000256" key="6">
    <source>
        <dbReference type="ARBA" id="ARBA00022705"/>
    </source>
</evidence>
<evidence type="ECO:0000256" key="1">
    <source>
        <dbReference type="ARBA" id="ARBA00007705"/>
    </source>
</evidence>
<evidence type="ECO:0000256" key="8">
    <source>
        <dbReference type="ARBA" id="ARBA00022763"/>
    </source>
</evidence>
<dbReference type="InterPro" id="IPR008918">
    <property type="entry name" value="HhH2"/>
</dbReference>
<dbReference type="Gene3D" id="3.30.70.370">
    <property type="match status" value="1"/>
</dbReference>
<proteinExistence type="inferred from homology"/>
<feature type="domain" description="5'-3' exonuclease" evidence="17">
    <location>
        <begin position="4"/>
        <end position="263"/>
    </location>
</feature>
<dbReference type="CDD" id="cd09898">
    <property type="entry name" value="H3TH_53EXO"/>
    <property type="match status" value="1"/>
</dbReference>
<dbReference type="RefSeq" id="WP_072902527.1">
    <property type="nucleotide sequence ID" value="NZ_FRAD01000005.1"/>
</dbReference>
<dbReference type="InterPro" id="IPR036279">
    <property type="entry name" value="5-3_exonuclease_C_sf"/>
</dbReference>
<keyword evidence="7" id="KW-0540">Nuclease</keyword>
<dbReference type="SMART" id="SM00475">
    <property type="entry name" value="53EXOc"/>
    <property type="match status" value="1"/>
</dbReference>
<evidence type="ECO:0000259" key="17">
    <source>
        <dbReference type="SMART" id="SM00475"/>
    </source>
</evidence>
<evidence type="ECO:0000256" key="3">
    <source>
        <dbReference type="ARBA" id="ARBA00020311"/>
    </source>
</evidence>
<evidence type="ECO:0000256" key="14">
    <source>
        <dbReference type="ARBA" id="ARBA00049244"/>
    </source>
</evidence>
<dbReference type="InterPro" id="IPR043502">
    <property type="entry name" value="DNA/RNA_pol_sf"/>
</dbReference>
<evidence type="ECO:0000256" key="7">
    <source>
        <dbReference type="ARBA" id="ARBA00022722"/>
    </source>
</evidence>
<dbReference type="SMART" id="SM00482">
    <property type="entry name" value="POLAc"/>
    <property type="match status" value="1"/>
</dbReference>
<dbReference type="STRING" id="1121331.SAMN02745248_00726"/>
<dbReference type="Pfam" id="PF01367">
    <property type="entry name" value="5_3_exonuc"/>
    <property type="match status" value="1"/>
</dbReference>
<dbReference type="CDD" id="cd06140">
    <property type="entry name" value="DNA_polA_I_Bacillus_like_exo"/>
    <property type="match status" value="1"/>
</dbReference>
<keyword evidence="13 16" id="KW-0234">DNA repair</keyword>
<evidence type="ECO:0000256" key="9">
    <source>
        <dbReference type="ARBA" id="ARBA00022801"/>
    </source>
</evidence>
<dbReference type="PANTHER" id="PTHR10133">
    <property type="entry name" value="DNA POLYMERASE I"/>
    <property type="match status" value="1"/>
</dbReference>
<dbReference type="GO" id="GO:0006302">
    <property type="term" value="P:double-strand break repair"/>
    <property type="evidence" value="ECO:0007669"/>
    <property type="project" value="TreeGrafter"/>
</dbReference>
<dbReference type="PRINTS" id="PR00868">
    <property type="entry name" value="DNAPOLI"/>
</dbReference>
<keyword evidence="5 16" id="KW-0548">Nucleotidyltransferase</keyword>
<dbReference type="InterPro" id="IPR002421">
    <property type="entry name" value="5-3_exonuclease"/>
</dbReference>